<accession>A0AAD1C2E8</accession>
<evidence type="ECO:0000313" key="2">
    <source>
        <dbReference type="Proteomes" id="UP000218554"/>
    </source>
</evidence>
<organism evidence="1 2">
    <name type="scientific">Metapseudomonas furukawaii</name>
    <name type="common">Pseudomonas furukawaii</name>
    <dbReference type="NCBI Taxonomy" id="1149133"/>
    <lineage>
        <taxon>Bacteria</taxon>
        <taxon>Pseudomonadati</taxon>
        <taxon>Pseudomonadota</taxon>
        <taxon>Gammaproteobacteria</taxon>
        <taxon>Pseudomonadales</taxon>
        <taxon>Pseudomonadaceae</taxon>
        <taxon>Metapseudomonas</taxon>
    </lineage>
</organism>
<dbReference type="Proteomes" id="UP000218554">
    <property type="component" value="Chromosome"/>
</dbReference>
<dbReference type="EMBL" id="AP014862">
    <property type="protein sequence ID" value="BAU76141.1"/>
    <property type="molecule type" value="Genomic_DNA"/>
</dbReference>
<reference evidence="1 2" key="2">
    <citation type="journal article" date="2017" name="Int. J. Syst. Evol. Microbiol.">
        <title>Pseudomonas furukawaii sp. nov., a polychlorinated biphenyl-degrading bacterium isolated from biphenyl-contaminated soil in Japan.</title>
        <authorList>
            <person name="Kimura N."/>
            <person name="Watanabe T."/>
            <person name="Suenaga H."/>
            <person name="Fujihara H."/>
            <person name="Futagami T."/>
            <person name="Goto M."/>
            <person name="Hanada S."/>
            <person name="Hirose J."/>
        </authorList>
    </citation>
    <scope>NUCLEOTIDE SEQUENCE [LARGE SCALE GENOMIC DNA]</scope>
    <source>
        <strain evidence="2">DSM 10086 / NBRC 110670 / KF707</strain>
    </source>
</reference>
<dbReference type="KEGG" id="pfuw:KF707C_44530"/>
<dbReference type="AlphaFoldDB" id="A0AAD1C2E8"/>
<protein>
    <submittedName>
        <fullName evidence="1">Bacteriophage-related protein</fullName>
    </submittedName>
</protein>
<proteinExistence type="predicted"/>
<keyword evidence="2" id="KW-1185">Reference proteome</keyword>
<evidence type="ECO:0000313" key="1">
    <source>
        <dbReference type="EMBL" id="BAU76141.1"/>
    </source>
</evidence>
<gene>
    <name evidence="1" type="ORF">KF707C_44530</name>
</gene>
<name>A0AAD1C2E8_METFU</name>
<sequence length="190" mass="20786">MTKSEYADSRGWSRPYVSKLAKQERLVLNEQGLVDVTATDALLASTADPSKAGVAARHQQERAEKGVHALVTAAAPATSPPAAGGQLPDFQKARARREHYLALLAEDEFLKGRGELVLRTAVEDAAFTIARTLRDLLLGLPAQVAGELVSIDDAWEMERKLTGLFRRVLEDAEKLVTLDAELQDDKREPN</sequence>
<reference evidence="2" key="1">
    <citation type="submission" date="2015-05" db="EMBL/GenBank/DDBJ databases">
        <title>Draft genome sequencing of a biphenyl-degrading bacterium, Pseudomonas balearica KF707 (=NBRC110670).</title>
        <authorList>
            <person name="Kimura N."/>
            <person name="Hirose J."/>
            <person name="Watanabe T."/>
            <person name="Suenaga H."/>
            <person name="Fujihara H."/>
            <person name="Noguchi M."/>
            <person name="Hashimoto M."/>
            <person name="Shimodaira J."/>
            <person name="Tsuchikane K."/>
            <person name="Hosoyama A."/>
            <person name="Yamazoe A."/>
            <person name="Fujita N."/>
            <person name="Furukawa K."/>
        </authorList>
    </citation>
    <scope>NUCLEOTIDE SEQUENCE [LARGE SCALE GENOMIC DNA]</scope>
    <source>
        <strain evidence="2">DSM 10086 / NBRC 110670 / KF707</strain>
    </source>
</reference>